<proteinExistence type="predicted"/>
<protein>
    <submittedName>
        <fullName evidence="2">Uncharacterized protein</fullName>
    </submittedName>
</protein>
<reference evidence="2 3" key="1">
    <citation type="submission" date="2018-07" db="EMBL/GenBank/DDBJ databases">
        <title>Section-level genome sequencing of Aspergillus section Nigri to investigate inter- and intra-species variation.</title>
        <authorList>
            <consortium name="DOE Joint Genome Institute"/>
            <person name="Vesth T.C."/>
            <person name="Nybo J.L."/>
            <person name="Theobald S."/>
            <person name="Frisvad J.C."/>
            <person name="Larsen T.O."/>
            <person name="Nielsen K.F."/>
            <person name="Hoof J.B."/>
            <person name="Brandl J."/>
            <person name="Salamov A."/>
            <person name="Riley R."/>
            <person name="Gladden J.M."/>
            <person name="Phatale P."/>
            <person name="Nielsen M.T."/>
            <person name="Lyhne E.K."/>
            <person name="Kogle M.E."/>
            <person name="Strasser K."/>
            <person name="McDonnell E."/>
            <person name="Barry K."/>
            <person name="Clum A."/>
            <person name="Chen C."/>
            <person name="Nolan M."/>
            <person name="Sandor L."/>
            <person name="Kuo A."/>
            <person name="Lipzen A."/>
            <person name="Hainaut M."/>
            <person name="Drula E."/>
            <person name="Tsang A."/>
            <person name="Magnuson J.K."/>
            <person name="Henrissat B."/>
            <person name="Wiebenga A."/>
            <person name="Simmons B.A."/>
            <person name="Makela M.R."/>
            <person name="De vries R.P."/>
            <person name="Grigoriev I.V."/>
            <person name="Mortensen U.H."/>
            <person name="Baker S.E."/>
            <person name="Andersen M.R."/>
        </authorList>
    </citation>
    <scope>NUCLEOTIDE SEQUENCE [LARGE SCALE GENOMIC DNA]</scope>
    <source>
        <strain evidence="2 3">ATCC 13157</strain>
    </source>
</reference>
<dbReference type="EMBL" id="KZ851854">
    <property type="protein sequence ID" value="RDK41838.1"/>
    <property type="molecule type" value="Genomic_DNA"/>
</dbReference>
<feature type="compositionally biased region" description="Low complexity" evidence="1">
    <location>
        <begin position="42"/>
        <end position="54"/>
    </location>
</feature>
<accession>A0A370PI14</accession>
<dbReference type="Proteomes" id="UP000254937">
    <property type="component" value="Unassembled WGS sequence"/>
</dbReference>
<evidence type="ECO:0000313" key="3">
    <source>
        <dbReference type="Proteomes" id="UP000254937"/>
    </source>
</evidence>
<gene>
    <name evidence="2" type="ORF">M752DRAFT_20477</name>
</gene>
<name>A0A370PI14_ASPPH</name>
<sequence>MGQGRSARVAAAAQAIHGVFEPGRFLLFPMTGWCDGQDPKSGSESAEEIATSSAKHGIADGNCPPPAHVTSDSPGIASLRSSPSKKSHPPPVAPAHFPPPVLSFLFLSFPQTKDLDLLGCCCDCCLLSILPRGGSSPPVLDPLIYLSVSCPPSS</sequence>
<evidence type="ECO:0000256" key="1">
    <source>
        <dbReference type="SAM" id="MobiDB-lite"/>
    </source>
</evidence>
<feature type="region of interest" description="Disordered" evidence="1">
    <location>
        <begin position="37"/>
        <end position="93"/>
    </location>
</feature>
<evidence type="ECO:0000313" key="2">
    <source>
        <dbReference type="EMBL" id="RDK41838.1"/>
    </source>
</evidence>
<keyword evidence="3" id="KW-1185">Reference proteome</keyword>
<dbReference type="AlphaFoldDB" id="A0A370PI14"/>
<organism evidence="2 3">
    <name type="scientific">Aspergillus phoenicis ATCC 13157</name>
    <dbReference type="NCBI Taxonomy" id="1353007"/>
    <lineage>
        <taxon>Eukaryota</taxon>
        <taxon>Fungi</taxon>
        <taxon>Dikarya</taxon>
        <taxon>Ascomycota</taxon>
        <taxon>Pezizomycotina</taxon>
        <taxon>Eurotiomycetes</taxon>
        <taxon>Eurotiomycetidae</taxon>
        <taxon>Eurotiales</taxon>
        <taxon>Aspergillaceae</taxon>
        <taxon>Aspergillus</taxon>
    </lineage>
</organism>